<dbReference type="Proteomes" id="UP001162162">
    <property type="component" value="Unassembled WGS sequence"/>
</dbReference>
<gene>
    <name evidence="3" type="ORF">NQ318_004066</name>
</gene>
<name>A0AAV8Z887_9CUCU</name>
<evidence type="ECO:0000313" key="4">
    <source>
        <dbReference type="Proteomes" id="UP001162162"/>
    </source>
</evidence>
<dbReference type="SMART" id="SM00228">
    <property type="entry name" value="PDZ"/>
    <property type="match status" value="3"/>
</dbReference>
<feature type="compositionally biased region" description="Low complexity" evidence="1">
    <location>
        <begin position="123"/>
        <end position="138"/>
    </location>
</feature>
<evidence type="ECO:0000256" key="1">
    <source>
        <dbReference type="SAM" id="MobiDB-lite"/>
    </source>
</evidence>
<sequence length="355" mass="38078">MRRLDMVYLSQIYRRMALQKSENNGSDITKFVNTSMKLIYKLCVNGYWFRKLFTELLYLCVFPLKAGIIVGEMILAVNKDSLVGTNHDTATNILRRTEGLVSLVISNPGGKQDTKQEPPSSPKPTTSAAASAAGAESSRGQPATLKPVGPSSRPTTPVPEPVPDPSNCAIVPGRETTIEIATENMVLGTFFVGGKDTATSNGIILVEVYPGGAAAKDGRLQPGDQIMDVNGTSLKDVTYTSALIALRQTLPKMKMTVYRPTNIEYTVIEVDMIRKPGKGLGLSVISRKSGRGVYVSEVLTGGAAEADGKIARGDLLISVNGQDLENSTGEEAGAKLKTATGKVSLKLHRYKITTR</sequence>
<keyword evidence="4" id="KW-1185">Reference proteome</keyword>
<feature type="domain" description="PDZ" evidence="2">
    <location>
        <begin position="269"/>
        <end position="351"/>
    </location>
</feature>
<comment type="caution">
    <text evidence="3">The sequence shown here is derived from an EMBL/GenBank/DDBJ whole genome shotgun (WGS) entry which is preliminary data.</text>
</comment>
<evidence type="ECO:0000259" key="2">
    <source>
        <dbReference type="PROSITE" id="PS50106"/>
    </source>
</evidence>
<dbReference type="SUPFAM" id="SSF50156">
    <property type="entry name" value="PDZ domain-like"/>
    <property type="match status" value="3"/>
</dbReference>
<dbReference type="InterPro" id="IPR036034">
    <property type="entry name" value="PDZ_sf"/>
</dbReference>
<dbReference type="InterPro" id="IPR001478">
    <property type="entry name" value="PDZ"/>
</dbReference>
<organism evidence="3 4">
    <name type="scientific">Aromia moschata</name>
    <dbReference type="NCBI Taxonomy" id="1265417"/>
    <lineage>
        <taxon>Eukaryota</taxon>
        <taxon>Metazoa</taxon>
        <taxon>Ecdysozoa</taxon>
        <taxon>Arthropoda</taxon>
        <taxon>Hexapoda</taxon>
        <taxon>Insecta</taxon>
        <taxon>Pterygota</taxon>
        <taxon>Neoptera</taxon>
        <taxon>Endopterygota</taxon>
        <taxon>Coleoptera</taxon>
        <taxon>Polyphaga</taxon>
        <taxon>Cucujiformia</taxon>
        <taxon>Chrysomeloidea</taxon>
        <taxon>Cerambycidae</taxon>
        <taxon>Cerambycinae</taxon>
        <taxon>Callichromatini</taxon>
        <taxon>Aromia</taxon>
    </lineage>
</organism>
<feature type="domain" description="PDZ" evidence="2">
    <location>
        <begin position="66"/>
        <end position="109"/>
    </location>
</feature>
<evidence type="ECO:0000313" key="3">
    <source>
        <dbReference type="EMBL" id="KAJ8960332.1"/>
    </source>
</evidence>
<proteinExistence type="predicted"/>
<dbReference type="PROSITE" id="PS50106">
    <property type="entry name" value="PDZ"/>
    <property type="match status" value="3"/>
</dbReference>
<feature type="domain" description="PDZ" evidence="2">
    <location>
        <begin position="175"/>
        <end position="261"/>
    </location>
</feature>
<dbReference type="InterPro" id="IPR051342">
    <property type="entry name" value="PDZ_scaffold"/>
</dbReference>
<protein>
    <recommendedName>
        <fullName evidence="2">PDZ domain-containing protein</fullName>
    </recommendedName>
</protein>
<dbReference type="PANTHER" id="PTHR19964:SF84">
    <property type="entry name" value="LIGAND OF NUMB PROTEIN X 2-LIKE ISOFORM X1"/>
    <property type="match status" value="1"/>
</dbReference>
<dbReference type="AlphaFoldDB" id="A0AAV8Z887"/>
<feature type="region of interest" description="Disordered" evidence="1">
    <location>
        <begin position="105"/>
        <end position="169"/>
    </location>
</feature>
<accession>A0AAV8Z887</accession>
<reference evidence="3" key="1">
    <citation type="journal article" date="2023" name="Insect Mol. Biol.">
        <title>Genome sequencing provides insights into the evolution of gene families encoding plant cell wall-degrading enzymes in longhorned beetles.</title>
        <authorList>
            <person name="Shin N.R."/>
            <person name="Okamura Y."/>
            <person name="Kirsch R."/>
            <person name="Pauchet Y."/>
        </authorList>
    </citation>
    <scope>NUCLEOTIDE SEQUENCE</scope>
    <source>
        <strain evidence="3">AMC_N1</strain>
    </source>
</reference>
<dbReference type="Gene3D" id="2.30.42.10">
    <property type="match status" value="3"/>
</dbReference>
<dbReference type="EMBL" id="JAPWTK010000009">
    <property type="protein sequence ID" value="KAJ8960332.1"/>
    <property type="molecule type" value="Genomic_DNA"/>
</dbReference>
<dbReference type="Pfam" id="PF00595">
    <property type="entry name" value="PDZ"/>
    <property type="match status" value="2"/>
</dbReference>
<dbReference type="PANTHER" id="PTHR19964">
    <property type="entry name" value="MULTIPLE PDZ DOMAIN PROTEIN"/>
    <property type="match status" value="1"/>
</dbReference>